<gene>
    <name evidence="1" type="ORF">L6E24_00415</name>
</gene>
<keyword evidence="2" id="KW-1185">Reference proteome</keyword>
<dbReference type="Proteomes" id="UP001060368">
    <property type="component" value="Chromosome"/>
</dbReference>
<dbReference type="EMBL" id="CP096115">
    <property type="protein sequence ID" value="UUX92625.1"/>
    <property type="molecule type" value="Genomic_DNA"/>
</dbReference>
<sequence>MDLPKCTVFYAHYSTVILKGEMENISYLLVIKGFFRIWNFYGINGVGITETDTYDMRPGSEFRVSPCAACRIFGWRIS</sequence>
<name>A0A9E7TKH2_9EURY</name>
<evidence type="ECO:0000313" key="2">
    <source>
        <dbReference type="Proteomes" id="UP001060368"/>
    </source>
</evidence>
<dbReference type="GeneID" id="74306111"/>
<organism evidence="1 2">
    <name type="scientific">Methanoplanus endosymbiosus</name>
    <dbReference type="NCBI Taxonomy" id="33865"/>
    <lineage>
        <taxon>Archaea</taxon>
        <taxon>Methanobacteriati</taxon>
        <taxon>Methanobacteriota</taxon>
        <taxon>Stenosarchaea group</taxon>
        <taxon>Methanomicrobia</taxon>
        <taxon>Methanomicrobiales</taxon>
        <taxon>Methanomicrobiaceae</taxon>
        <taxon>Methanoplanus</taxon>
    </lineage>
</organism>
<dbReference type="KEGG" id="mend:L6E24_00415"/>
<dbReference type="RefSeq" id="WP_257742769.1">
    <property type="nucleotide sequence ID" value="NZ_CP096115.1"/>
</dbReference>
<evidence type="ECO:0000313" key="1">
    <source>
        <dbReference type="EMBL" id="UUX92625.1"/>
    </source>
</evidence>
<accession>A0A9E7TKH2</accession>
<reference evidence="1" key="1">
    <citation type="submission" date="2022-04" db="EMBL/GenBank/DDBJ databases">
        <title>Complete genome of Methanoplanus endosymbiosus DSM 3599.</title>
        <authorList>
            <person name="Chen S.-C."/>
            <person name="You Y.-T."/>
            <person name="Zhou Y.-Z."/>
            <person name="Lai M.-C."/>
        </authorList>
    </citation>
    <scope>NUCLEOTIDE SEQUENCE</scope>
    <source>
        <strain evidence="1">DSM 3599</strain>
    </source>
</reference>
<dbReference type="AlphaFoldDB" id="A0A9E7TKH2"/>
<protein>
    <submittedName>
        <fullName evidence="1">Uncharacterized protein</fullName>
    </submittedName>
</protein>
<proteinExistence type="predicted"/>